<sequence length="906" mass="105326">MSNNSLDIPILKGSDNLSKKSAILPYFHANSKSSFSQNEKWRKFFNISFIFCIIIAFIFSLFEIHKKGSYDIHNTESCSALINKGHWVSSPLKNNSYWQPETCVIKKYRYDLKSINECVKNTNINFVGDITISRLFQYLESVVFGSVTSADDIKEKKTIERQQDTTRLIYHHDNYFESEYFNKLLTNFNEPNVRNIFILSSGKTIINSIVNSETNKIDEDKYNKAKEEWSSAFLKALVKIQRTNHEYFIRLLTPVFNIDEDQPMAKKLIEWNDYIIQVTEDIRTKDIDGKGNIHVPLAWNKLYYDSVSDYNKDDRDVFIKNIVYEELNLLLNSICNEKINITDSTCCVDYPELNIKQNLIIILLFIFGPLSLFYRKFIQKYYLVPPIINRYIPDDQLVINLTVLSLTVYFSYITDHTALLLKLNKQYSLFKYLGLLIFASIPIINSVETSKNTTIFNSEQVNEWQGLTLILYLIIQYCSDSEGNISNNISRVLISSFMFLIGYTNYDYCYQKGSYEIVSFIYIILKKITLPLVLSFTLDGSVINYFFPVMDIFWSIIIYSTMGILASYNNQRKFFLIKLGTAIGITFFFFNLIPFITKYLFFLFGVLFGVEWDYVQWNDYVSMDFWTVWVGVGFSYLINNIYHSVDGIANHKFKMSTLNLFGIAASIGGILFEIPLLLLTNKETYDNIHPWISFSIPVAYLILRNSNHMMRKRISKFLCWIGSFSMEIYILYRHFLISSKTHEHGIIVYVPNSFWCNLIVGCIILVFVSFIISKTLEELCHWIVSSFFNISLFTNTSTYNPLNNGSTTNALHYDIIGTTVNNNNNNINTNTNTNINNKNEEPTTSDTPMQLNAINEENKETSLDNILNNSSQENLALIQDPNREAIKSIQYRWFGLLILLWIINII</sequence>
<dbReference type="InterPro" id="IPR012419">
    <property type="entry name" value="Cas1_AcylTrans_dom"/>
</dbReference>
<evidence type="ECO:0000313" key="3">
    <source>
        <dbReference type="EMBL" id="ORX65390.1"/>
    </source>
</evidence>
<dbReference type="EMBL" id="MCFG01000464">
    <property type="protein sequence ID" value="ORX65390.1"/>
    <property type="molecule type" value="Genomic_DNA"/>
</dbReference>
<feature type="transmembrane region" description="Helical" evidence="1">
    <location>
        <begin position="44"/>
        <end position="62"/>
    </location>
</feature>
<comment type="caution">
    <text evidence="3">The sequence shown here is derived from an EMBL/GenBank/DDBJ whole genome shotgun (WGS) entry which is preliminary data.</text>
</comment>
<feature type="transmembrane region" description="Helical" evidence="1">
    <location>
        <begin position="715"/>
        <end position="732"/>
    </location>
</feature>
<feature type="transmembrane region" description="Helical" evidence="1">
    <location>
        <begin position="579"/>
        <end position="606"/>
    </location>
</feature>
<keyword evidence="1" id="KW-1133">Transmembrane helix</keyword>
<dbReference type="AlphaFoldDB" id="A0A1Y1VVU2"/>
<name>A0A1Y1VVU2_9FUNG</name>
<feature type="transmembrane region" description="Helical" evidence="1">
    <location>
        <begin position="518"/>
        <end position="536"/>
    </location>
</feature>
<feature type="transmembrane region" description="Helical" evidence="1">
    <location>
        <begin position="688"/>
        <end position="703"/>
    </location>
</feature>
<gene>
    <name evidence="3" type="ORF">BCR32DRAFT_286532</name>
</gene>
<feature type="transmembrane region" description="Helical" evidence="1">
    <location>
        <begin position="427"/>
        <end position="444"/>
    </location>
</feature>
<evidence type="ECO:0000259" key="2">
    <source>
        <dbReference type="Pfam" id="PF07779"/>
    </source>
</evidence>
<organism evidence="3 4">
    <name type="scientific">Anaeromyces robustus</name>
    <dbReference type="NCBI Taxonomy" id="1754192"/>
    <lineage>
        <taxon>Eukaryota</taxon>
        <taxon>Fungi</taxon>
        <taxon>Fungi incertae sedis</taxon>
        <taxon>Chytridiomycota</taxon>
        <taxon>Chytridiomycota incertae sedis</taxon>
        <taxon>Neocallimastigomycetes</taxon>
        <taxon>Neocallimastigales</taxon>
        <taxon>Neocallimastigaceae</taxon>
        <taxon>Anaeromyces</taxon>
    </lineage>
</organism>
<keyword evidence="4" id="KW-1185">Reference proteome</keyword>
<dbReference type="Pfam" id="PF07779">
    <property type="entry name" value="Cas1_AcylT"/>
    <property type="match status" value="1"/>
</dbReference>
<feature type="transmembrane region" description="Helical" evidence="1">
    <location>
        <begin position="752"/>
        <end position="772"/>
    </location>
</feature>
<dbReference type="Proteomes" id="UP000193944">
    <property type="component" value="Unassembled WGS sequence"/>
</dbReference>
<feature type="domain" description="Cas1p 10 TM acyl transferase" evidence="2">
    <location>
        <begin position="340"/>
        <end position="786"/>
    </location>
</feature>
<evidence type="ECO:0000256" key="1">
    <source>
        <dbReference type="SAM" id="Phobius"/>
    </source>
</evidence>
<keyword evidence="1" id="KW-0812">Transmembrane</keyword>
<reference evidence="3 4" key="1">
    <citation type="submission" date="2016-08" db="EMBL/GenBank/DDBJ databases">
        <title>A Parts List for Fungal Cellulosomes Revealed by Comparative Genomics.</title>
        <authorList>
            <consortium name="DOE Joint Genome Institute"/>
            <person name="Haitjema C.H."/>
            <person name="Gilmore S.P."/>
            <person name="Henske J.K."/>
            <person name="Solomon K.V."/>
            <person name="De Groot R."/>
            <person name="Kuo A."/>
            <person name="Mondo S.J."/>
            <person name="Salamov A.A."/>
            <person name="Labutti K."/>
            <person name="Zhao Z."/>
            <person name="Chiniquy J."/>
            <person name="Barry K."/>
            <person name="Brewer H.M."/>
            <person name="Purvine S.O."/>
            <person name="Wright A.T."/>
            <person name="Boxma B."/>
            <person name="Van Alen T."/>
            <person name="Hackstein J.H."/>
            <person name="Baker S.E."/>
            <person name="Grigoriev I.V."/>
            <person name="O'Malley M.A."/>
        </authorList>
    </citation>
    <scope>NUCLEOTIDE SEQUENCE [LARGE SCALE GENOMIC DNA]</scope>
    <source>
        <strain evidence="3 4">S4</strain>
    </source>
</reference>
<feature type="transmembrane region" description="Helical" evidence="1">
    <location>
        <begin position="626"/>
        <end position="645"/>
    </location>
</feature>
<feature type="transmembrane region" description="Helical" evidence="1">
    <location>
        <begin position="657"/>
        <end position="676"/>
    </location>
</feature>
<evidence type="ECO:0000313" key="4">
    <source>
        <dbReference type="Proteomes" id="UP000193944"/>
    </source>
</evidence>
<accession>A0A1Y1VVU2</accession>
<feature type="transmembrane region" description="Helical" evidence="1">
    <location>
        <begin position="542"/>
        <end position="567"/>
    </location>
</feature>
<feature type="transmembrane region" description="Helical" evidence="1">
    <location>
        <begin position="397"/>
        <end position="415"/>
    </location>
</feature>
<reference evidence="3 4" key="2">
    <citation type="submission" date="2016-08" db="EMBL/GenBank/DDBJ databases">
        <title>Pervasive Adenine N6-methylation of Active Genes in Fungi.</title>
        <authorList>
            <consortium name="DOE Joint Genome Institute"/>
            <person name="Mondo S.J."/>
            <person name="Dannebaum R.O."/>
            <person name="Kuo R.C."/>
            <person name="Labutti K."/>
            <person name="Haridas S."/>
            <person name="Kuo A."/>
            <person name="Salamov A."/>
            <person name="Ahrendt S.R."/>
            <person name="Lipzen A."/>
            <person name="Sullivan W."/>
            <person name="Andreopoulos W.B."/>
            <person name="Clum A."/>
            <person name="Lindquist E."/>
            <person name="Daum C."/>
            <person name="Ramamoorthy G.K."/>
            <person name="Gryganskyi A."/>
            <person name="Culley D."/>
            <person name="Magnuson J.K."/>
            <person name="James T.Y."/>
            <person name="O'Malley M.A."/>
            <person name="Stajich J.E."/>
            <person name="Spatafora J.W."/>
            <person name="Visel A."/>
            <person name="Grigoriev I.V."/>
        </authorList>
    </citation>
    <scope>NUCLEOTIDE SEQUENCE [LARGE SCALE GENOMIC DNA]</scope>
    <source>
        <strain evidence="3 4">S4</strain>
    </source>
</reference>
<keyword evidence="1" id="KW-0472">Membrane</keyword>
<protein>
    <recommendedName>
        <fullName evidence="2">Cas1p 10 TM acyl transferase domain-containing protein</fullName>
    </recommendedName>
</protein>
<dbReference type="OrthoDB" id="2135254at2759"/>
<proteinExistence type="predicted"/>
<feature type="transmembrane region" description="Helical" evidence="1">
    <location>
        <begin position="359"/>
        <end position="377"/>
    </location>
</feature>